<accession>B0E5Q3</accession>
<name>B0E5Q3_ENTDS</name>
<keyword evidence="2" id="KW-1185">Reference proteome</keyword>
<dbReference type="RefSeq" id="XP_001733728.1">
    <property type="nucleotide sequence ID" value="XM_001733676.1"/>
</dbReference>
<dbReference type="VEuPathDB" id="AmoebaDB:EDI_013690"/>
<proteinExistence type="predicted"/>
<evidence type="ECO:0000313" key="1">
    <source>
        <dbReference type="EMBL" id="EDR30149.1"/>
    </source>
</evidence>
<organism evidence="2">
    <name type="scientific">Entamoeba dispar (strain ATCC PRA-260 / SAW760)</name>
    <dbReference type="NCBI Taxonomy" id="370354"/>
    <lineage>
        <taxon>Eukaryota</taxon>
        <taxon>Amoebozoa</taxon>
        <taxon>Evosea</taxon>
        <taxon>Archamoebae</taxon>
        <taxon>Mastigamoebida</taxon>
        <taxon>Entamoebidae</taxon>
        <taxon>Entamoeba</taxon>
    </lineage>
</organism>
<protein>
    <submittedName>
        <fullName evidence="1">Uncharacterized protein</fullName>
    </submittedName>
</protein>
<gene>
    <name evidence="1" type="ORF">EDI_013690</name>
</gene>
<reference evidence="2" key="1">
    <citation type="submission" date="2007-12" db="EMBL/GenBank/DDBJ databases">
        <title>Annotation of Entamoeba dispar SAW760.</title>
        <authorList>
            <person name="Lorenzi H."/>
            <person name="Inman J."/>
            <person name="Schobel S."/>
            <person name="Amedeo P."/>
            <person name="Caler E."/>
        </authorList>
    </citation>
    <scope>NUCLEOTIDE SEQUENCE [LARGE SCALE GENOMIC DNA]</scope>
    <source>
        <strain evidence="2">ATCC PRA-260 / SAW760</strain>
    </source>
</reference>
<evidence type="ECO:0000313" key="2">
    <source>
        <dbReference type="Proteomes" id="UP000008076"/>
    </source>
</evidence>
<dbReference type="EMBL" id="DS547824">
    <property type="protein sequence ID" value="EDR30149.1"/>
    <property type="molecule type" value="Genomic_DNA"/>
</dbReference>
<dbReference type="AlphaFoldDB" id="B0E5Q3"/>
<dbReference type="GeneID" id="5878597"/>
<dbReference type="KEGG" id="edi:EDI_013690"/>
<dbReference type="Proteomes" id="UP000008076">
    <property type="component" value="Unassembled WGS sequence"/>
</dbReference>
<sequence>MVLLETVCLSEVATYISDMSVMMLFECVSKRCEQIVCLMKRCPPLNNLHSVSSFIKKNNVKVISADGLMFCPELFKKVDFIEKLSSGIVTQILEKNMVSNKNETDIFNELFPRIVSLRECDNSFLQKFLLFDFHLKSIEGSLSFLQMFVHLFQFLNIKKNKFPSVVYVLLVSSVDLELNEETLQPIFNIKSQYNSKVILKIRELKRWESIKNVPFDIVEVTNGPFNDIENIKAQICIPHNFYFYNDDFSTNKRGKKVNQIINDCGIIKLNFNTLEKEEETKSCMSVKNWILPNCVQTIVLHNGSEETIFNMDNVHCIEFKNYEHPVIHSNWIYLSELKFKNRKHFFNSTRSAEETIYFLDDVTQEKYTLYDPSPIINTFLPSLTNIFIKDISGINIPEFKSLKKMKVLNCNNINCNNLNSLESLKVIQCNECTFNLLENQLKKVIVSSSHSCWYDLLIKLSAILSFDCCEKIVLSVNQKEENKITLKINNCQGISIFNTNPQYKSVEVTSYSFVIFQNTKTCIDKFVVDNSSMASKTFFTIQEYLEITNISHMLSFDCLAQKVSISNISKMKFNNCFPNIKELVLRQCDNCSFILSLNNLKNFNMSQCNKTSFECNGIEGSIIDTELIQNKECNLKIITSQLNIKKFLGNKEISINPECLIRIKEIMIEDSENIKLNLIQSLLERVTINNSLSIEISGNVKKENQIISLNLNNCQRCLFNIEKQNILIEVLKNSSEILFTNETNFYGEVLEIIRCQKIKLEFKRNSFKDVILKQCNDIIIKGNKNENIILTNYNIISCINCEINLKNNNCNLVNANTCDECTFNFVLNKQSVICFININNSICELKGSETKIIKVIRCFHSDFKGKINKVERVICCLNEMVELPKFNDNTKIEFKEEEEIIELNKTKNIKLNDDQYQLVIQNGDEKICSLSTKECISLKLDNVIDSTFDLSQSHISEFTMINCSNDTLKGNSGLVLMNTSRIIIINSIYQYIYLDKESINDITIENSEISLLLIENKIKSKTCNTNHKLNPNIVFIQNLILKNGTIRKLLEYPELQIIIEKVEIDGNFGSSFDMLSVLPKVTKNLLILNIQIVVIEMNSEILEVLEITKAKTVELKYFNPKKQKIILNKCKKVTIYSNETINILQERIESIECEDIQFFKNEWEVQRYIKSK</sequence>